<proteinExistence type="predicted"/>
<keyword evidence="3" id="KW-1185">Reference proteome</keyword>
<name>A0A1R3KDS0_9ROSI</name>
<comment type="caution">
    <text evidence="2">The sequence shown here is derived from an EMBL/GenBank/DDBJ whole genome shotgun (WGS) entry which is preliminary data.</text>
</comment>
<accession>A0A1R3KDS0</accession>
<gene>
    <name evidence="2" type="ORF">COLO4_08976</name>
</gene>
<evidence type="ECO:0000313" key="3">
    <source>
        <dbReference type="Proteomes" id="UP000187203"/>
    </source>
</evidence>
<sequence length="73" mass="8445">MPKVLHHKRRGQKCHRCYIMSVGGKNGLKMPKGDVGGQKMTKTPKELHHERRETKCHRCYIMSVVRQNAIGFT</sequence>
<organism evidence="2 3">
    <name type="scientific">Corchorus olitorius</name>
    <dbReference type="NCBI Taxonomy" id="93759"/>
    <lineage>
        <taxon>Eukaryota</taxon>
        <taxon>Viridiplantae</taxon>
        <taxon>Streptophyta</taxon>
        <taxon>Embryophyta</taxon>
        <taxon>Tracheophyta</taxon>
        <taxon>Spermatophyta</taxon>
        <taxon>Magnoliopsida</taxon>
        <taxon>eudicotyledons</taxon>
        <taxon>Gunneridae</taxon>
        <taxon>Pentapetalae</taxon>
        <taxon>rosids</taxon>
        <taxon>malvids</taxon>
        <taxon>Malvales</taxon>
        <taxon>Malvaceae</taxon>
        <taxon>Grewioideae</taxon>
        <taxon>Apeibeae</taxon>
        <taxon>Corchorus</taxon>
    </lineage>
</organism>
<dbReference type="EMBL" id="AWUE01014059">
    <property type="protein sequence ID" value="OMP05241.1"/>
    <property type="molecule type" value="Genomic_DNA"/>
</dbReference>
<protein>
    <submittedName>
        <fullName evidence="2">Uncharacterized protein</fullName>
    </submittedName>
</protein>
<dbReference type="Proteomes" id="UP000187203">
    <property type="component" value="Unassembled WGS sequence"/>
</dbReference>
<evidence type="ECO:0000313" key="2">
    <source>
        <dbReference type="EMBL" id="OMP05241.1"/>
    </source>
</evidence>
<reference evidence="3" key="1">
    <citation type="submission" date="2013-09" db="EMBL/GenBank/DDBJ databases">
        <title>Corchorus olitorius genome sequencing.</title>
        <authorList>
            <person name="Alam M."/>
            <person name="Haque M.S."/>
            <person name="Islam M.S."/>
            <person name="Emdad E.M."/>
            <person name="Islam M.M."/>
            <person name="Ahmed B."/>
            <person name="Halim A."/>
            <person name="Hossen Q.M.M."/>
            <person name="Hossain M.Z."/>
            <person name="Ahmed R."/>
            <person name="Khan M.M."/>
            <person name="Islam R."/>
            <person name="Rashid M.M."/>
            <person name="Khan S.A."/>
            <person name="Rahman M.S."/>
            <person name="Alam M."/>
            <person name="Yahiya A.S."/>
            <person name="Khan M.S."/>
            <person name="Azam M.S."/>
            <person name="Haque T."/>
            <person name="Lashkar M.Z.H."/>
            <person name="Akhand A.I."/>
            <person name="Morshed G."/>
            <person name="Roy S."/>
            <person name="Uddin K.S."/>
            <person name="Rabeya T."/>
            <person name="Hossain A.S."/>
            <person name="Chowdhury A."/>
            <person name="Snigdha A.R."/>
            <person name="Mortoza M.S."/>
            <person name="Matin S.A."/>
            <person name="Hoque S.M.E."/>
            <person name="Islam M.K."/>
            <person name="Roy D.K."/>
            <person name="Haider R."/>
            <person name="Moosa M.M."/>
            <person name="Elias S.M."/>
            <person name="Hasan A.M."/>
            <person name="Jahan S."/>
            <person name="Shafiuddin M."/>
            <person name="Mahmood N."/>
            <person name="Shommy N.S."/>
        </authorList>
    </citation>
    <scope>NUCLEOTIDE SEQUENCE [LARGE SCALE GENOMIC DNA]</scope>
    <source>
        <strain evidence="3">cv. O-4</strain>
    </source>
</reference>
<feature type="region of interest" description="Disordered" evidence="1">
    <location>
        <begin position="28"/>
        <end position="49"/>
    </location>
</feature>
<dbReference type="AlphaFoldDB" id="A0A1R3KDS0"/>
<evidence type="ECO:0000256" key="1">
    <source>
        <dbReference type="SAM" id="MobiDB-lite"/>
    </source>
</evidence>